<keyword evidence="2" id="KW-1185">Reference proteome</keyword>
<comment type="caution">
    <text evidence="1">The sequence shown here is derived from an EMBL/GenBank/DDBJ whole genome shotgun (WGS) entry which is preliminary data.</text>
</comment>
<organism evidence="1 2">
    <name type="scientific">Jiella mangrovi</name>
    <dbReference type="NCBI Taxonomy" id="2821407"/>
    <lineage>
        <taxon>Bacteria</taxon>
        <taxon>Pseudomonadati</taxon>
        <taxon>Pseudomonadota</taxon>
        <taxon>Alphaproteobacteria</taxon>
        <taxon>Hyphomicrobiales</taxon>
        <taxon>Aurantimonadaceae</taxon>
        <taxon>Jiella</taxon>
    </lineage>
</organism>
<dbReference type="InterPro" id="IPR022243">
    <property type="entry name" value="DUF3768"/>
</dbReference>
<evidence type="ECO:0000313" key="1">
    <source>
        <dbReference type="EMBL" id="MBP0615699.1"/>
    </source>
</evidence>
<dbReference type="EMBL" id="JAGJCF010000004">
    <property type="protein sequence ID" value="MBP0615699.1"/>
    <property type="molecule type" value="Genomic_DNA"/>
</dbReference>
<proteinExistence type="predicted"/>
<sequence length="110" mass="12049">MSPRTARIAALNDGLRTTFTGGRVLWTQGIAALSAEGRAEILNRVRTFDVFTGDNDPHGEHDFGAFDQAEAGKVFWKIDYYDLACEGHSPDASDPAVTNRVLTIMLASEY</sequence>
<gene>
    <name evidence="1" type="ORF">J6595_08910</name>
</gene>
<evidence type="ECO:0000313" key="2">
    <source>
        <dbReference type="Proteomes" id="UP000678276"/>
    </source>
</evidence>
<dbReference type="Pfam" id="PF12599">
    <property type="entry name" value="DUF3768"/>
    <property type="match status" value="1"/>
</dbReference>
<dbReference type="Proteomes" id="UP000678276">
    <property type="component" value="Unassembled WGS sequence"/>
</dbReference>
<protein>
    <submittedName>
        <fullName evidence="1">DUF3768 domain-containing protein</fullName>
    </submittedName>
</protein>
<accession>A0ABS4BG17</accession>
<name>A0ABS4BG17_9HYPH</name>
<reference evidence="1 2" key="1">
    <citation type="submission" date="2021-04" db="EMBL/GenBank/DDBJ databases">
        <title>Whole genome sequence of Jiella sp. KSK16Y-1.</title>
        <authorList>
            <person name="Tuo L."/>
        </authorList>
    </citation>
    <scope>NUCLEOTIDE SEQUENCE [LARGE SCALE GENOMIC DNA]</scope>
    <source>
        <strain evidence="1 2">KSK16Y-1</strain>
    </source>
</reference>
<dbReference type="RefSeq" id="WP_209594101.1">
    <property type="nucleotide sequence ID" value="NZ_JAGJCF010000004.1"/>
</dbReference>